<feature type="transmembrane region" description="Helical" evidence="1">
    <location>
        <begin position="154"/>
        <end position="177"/>
    </location>
</feature>
<sequence>MFSATLPFGIDTLSLTFPLEALEHDPFSEKMGIFYTHEFPFPSFAAYTLGVIFMFNTGVFLLLAVSLATGSGAYSSFQANPMGVVLMAHIVIGFYFLHRVRRPEREANKLRSLMTFSAISSINLINSMMLIVRIPSSAQGNLEADFAGLPNPRMSVHAAVILSCFATCGAFLGLYVSQHELPPIRLMKDVKTAPVSRRPSSTVISLYRQPVPPPTATETATKTRPLVNSTYDNWTTIPV</sequence>
<dbReference type="Proteomes" id="UP001063166">
    <property type="component" value="Unassembled WGS sequence"/>
</dbReference>
<protein>
    <submittedName>
        <fullName evidence="2">Uncharacterized protein</fullName>
    </submittedName>
</protein>
<accession>A0A9P3PFX2</accession>
<gene>
    <name evidence="2" type="ORF">LshimejAT787_0208600</name>
</gene>
<name>A0A9P3PFX2_LYOSH</name>
<keyword evidence="1" id="KW-0472">Membrane</keyword>
<organism evidence="2 3">
    <name type="scientific">Lyophyllum shimeji</name>
    <name type="common">Hon-shimeji</name>
    <name type="synonym">Tricholoma shimeji</name>
    <dbReference type="NCBI Taxonomy" id="47721"/>
    <lineage>
        <taxon>Eukaryota</taxon>
        <taxon>Fungi</taxon>
        <taxon>Dikarya</taxon>
        <taxon>Basidiomycota</taxon>
        <taxon>Agaricomycotina</taxon>
        <taxon>Agaricomycetes</taxon>
        <taxon>Agaricomycetidae</taxon>
        <taxon>Agaricales</taxon>
        <taxon>Tricholomatineae</taxon>
        <taxon>Lyophyllaceae</taxon>
        <taxon>Lyophyllum</taxon>
    </lineage>
</organism>
<dbReference type="OrthoDB" id="2975119at2759"/>
<reference evidence="2" key="1">
    <citation type="submission" date="2022-07" db="EMBL/GenBank/DDBJ databases">
        <title>The genome of Lyophyllum shimeji provides insight into the initial evolution of ectomycorrhizal fungal genome.</title>
        <authorList>
            <person name="Kobayashi Y."/>
            <person name="Shibata T."/>
            <person name="Hirakawa H."/>
            <person name="Shigenobu S."/>
            <person name="Nishiyama T."/>
            <person name="Yamada A."/>
            <person name="Hasebe M."/>
            <person name="Kawaguchi M."/>
        </authorList>
    </citation>
    <scope>NUCLEOTIDE SEQUENCE</scope>
    <source>
        <strain evidence="2">AT787</strain>
    </source>
</reference>
<keyword evidence="1" id="KW-0812">Transmembrane</keyword>
<keyword evidence="3" id="KW-1185">Reference proteome</keyword>
<keyword evidence="1" id="KW-1133">Transmembrane helix</keyword>
<comment type="caution">
    <text evidence="2">The sequence shown here is derived from an EMBL/GenBank/DDBJ whole genome shotgun (WGS) entry which is preliminary data.</text>
</comment>
<feature type="transmembrane region" description="Helical" evidence="1">
    <location>
        <begin position="79"/>
        <end position="98"/>
    </location>
</feature>
<evidence type="ECO:0000313" key="2">
    <source>
        <dbReference type="EMBL" id="GLB35295.1"/>
    </source>
</evidence>
<evidence type="ECO:0000256" key="1">
    <source>
        <dbReference type="SAM" id="Phobius"/>
    </source>
</evidence>
<dbReference type="EMBL" id="BRPK01000002">
    <property type="protein sequence ID" value="GLB35295.1"/>
    <property type="molecule type" value="Genomic_DNA"/>
</dbReference>
<dbReference type="AlphaFoldDB" id="A0A9P3PFX2"/>
<feature type="transmembrane region" description="Helical" evidence="1">
    <location>
        <begin position="44"/>
        <end position="67"/>
    </location>
</feature>
<feature type="transmembrane region" description="Helical" evidence="1">
    <location>
        <begin position="110"/>
        <end position="134"/>
    </location>
</feature>
<evidence type="ECO:0000313" key="3">
    <source>
        <dbReference type="Proteomes" id="UP001063166"/>
    </source>
</evidence>
<proteinExistence type="predicted"/>